<dbReference type="OrthoDB" id="9804872at2"/>
<dbReference type="EMBL" id="FXTM01000016">
    <property type="protein sequence ID" value="SMO64973.1"/>
    <property type="molecule type" value="Genomic_DNA"/>
</dbReference>
<dbReference type="Pfam" id="PF12969">
    <property type="entry name" value="DUF3857"/>
    <property type="match status" value="1"/>
</dbReference>
<dbReference type="SUPFAM" id="SSF54001">
    <property type="entry name" value="Cysteine proteinases"/>
    <property type="match status" value="1"/>
</dbReference>
<dbReference type="RefSeq" id="WP_142935798.1">
    <property type="nucleotide sequence ID" value="NZ_FXTM01000016.1"/>
</dbReference>
<sequence length="622" mass="71819">MKTLLTALIFTLSTFIGSFAGDNYGALILYDRCYVKFLPDGRKIWREEKAVKITGKRGIKDFGEIVIPFSTEHQKLKVLYAYTVTPDGKIVKPNKKAFNVVYPPFVSEAPIYSDLKYQTISMPAVSKGAIIKYAYEIKTVKPYMKNQFWETNYFQDEYPIEEATFTVEIPKGKYFKYKTYNFEKKPTESERGKFIELRWSLKNIPPIDREPNMPPFEELAKRVSITSLKSWKQVSEWYSKLAKEAVKPDKLVRETALRVTKGKKTEEEKIRAIYNFVSQNIRYVGMEFGINGYKPHKASEVLKNRYGDCKDHATLLVSMLKAVGIKAYPVLIPTLSRANMDVEMPMPTAFNHEIAAVKFKGKWFFMDTTSDFVPFGLLPPGDQGRNVLIVDVEKGNGFVERTPVFPPETNVEGFKGHFELKPFGKLEGDFKFIYTGVYGIFERARLNTSTKRQIKRHVEELAAKVSPGFDVEKYKLSNFKDLNSNGVWIEISGEDRNYGTITSHYLLAKFPAPDYSRLITLVAPKKRKYPYVVGYKMEKVSNVELQLPKGYSLYLKPENYSFKNRVGEFSIRWKVKGRSLKMESRMVLKKRIVPTDEYGDLRELFNTAVKTLRNQIVVLRKE</sequence>
<organism evidence="2 3">
    <name type="scientific">Balnearium lithotrophicum</name>
    <dbReference type="NCBI Taxonomy" id="223788"/>
    <lineage>
        <taxon>Bacteria</taxon>
        <taxon>Pseudomonadati</taxon>
        <taxon>Aquificota</taxon>
        <taxon>Aquificia</taxon>
        <taxon>Desulfurobacteriales</taxon>
        <taxon>Desulfurobacteriaceae</taxon>
        <taxon>Balnearium</taxon>
    </lineage>
</organism>
<evidence type="ECO:0000313" key="3">
    <source>
        <dbReference type="Proteomes" id="UP000317315"/>
    </source>
</evidence>
<dbReference type="Gene3D" id="3.10.620.30">
    <property type="match status" value="1"/>
</dbReference>
<accession>A0A521CZU7</accession>
<keyword evidence="3" id="KW-1185">Reference proteome</keyword>
<dbReference type="Gene3D" id="2.60.40.3140">
    <property type="match status" value="1"/>
</dbReference>
<dbReference type="AlphaFoldDB" id="A0A521CZU7"/>
<gene>
    <name evidence="2" type="ORF">SAMN06269117_11630</name>
</gene>
<dbReference type="Proteomes" id="UP000317315">
    <property type="component" value="Unassembled WGS sequence"/>
</dbReference>
<dbReference type="Pfam" id="PF01841">
    <property type="entry name" value="Transglut_core"/>
    <property type="match status" value="1"/>
</dbReference>
<dbReference type="InterPro" id="IPR024618">
    <property type="entry name" value="DUF3857"/>
</dbReference>
<dbReference type="SMART" id="SM00460">
    <property type="entry name" value="TGc"/>
    <property type="match status" value="1"/>
</dbReference>
<protein>
    <recommendedName>
        <fullName evidence="1">Transglutaminase-like domain-containing protein</fullName>
    </recommendedName>
</protein>
<evidence type="ECO:0000259" key="1">
    <source>
        <dbReference type="SMART" id="SM00460"/>
    </source>
</evidence>
<dbReference type="InterPro" id="IPR002931">
    <property type="entry name" value="Transglutaminase-like"/>
</dbReference>
<reference evidence="2 3" key="1">
    <citation type="submission" date="2017-05" db="EMBL/GenBank/DDBJ databases">
        <authorList>
            <person name="Varghese N."/>
            <person name="Submissions S."/>
        </authorList>
    </citation>
    <scope>NUCLEOTIDE SEQUENCE [LARGE SCALE GENOMIC DNA]</scope>
    <source>
        <strain evidence="2 3">DSM 16304</strain>
    </source>
</reference>
<dbReference type="InterPro" id="IPR038765">
    <property type="entry name" value="Papain-like_cys_pep_sf"/>
</dbReference>
<name>A0A521CZU7_9BACT</name>
<dbReference type="Gene3D" id="2.60.120.1130">
    <property type="match status" value="1"/>
</dbReference>
<feature type="domain" description="Transglutaminase-like" evidence="1">
    <location>
        <begin position="301"/>
        <end position="370"/>
    </location>
</feature>
<proteinExistence type="predicted"/>
<evidence type="ECO:0000313" key="2">
    <source>
        <dbReference type="EMBL" id="SMO64973.1"/>
    </source>
</evidence>
<dbReference type="PANTHER" id="PTHR33490">
    <property type="entry name" value="BLR5614 PROTEIN-RELATED"/>
    <property type="match status" value="1"/>
</dbReference>